<dbReference type="InterPro" id="IPR049342">
    <property type="entry name" value="TRAF1-6_MATH_dom"/>
</dbReference>
<evidence type="ECO:0000259" key="15">
    <source>
        <dbReference type="PROSITE" id="PS50089"/>
    </source>
</evidence>
<comment type="function">
    <text evidence="12">Adapter molecule that regulates the activation of NF-kappa-B and JNK. Plays a role in the regulation of cell survival and apoptosis. The heterotrimer formed by TRAF1 and TRAF2 is part of a E3 ubiquitin-protein ligase complex that promotes ubiquitination of target proteins, such as MAP3K14. The TRAF1/TRAF2 complex recruits the antiapoptotic E3 protein-ubiquitin ligases BIRC2 and BIRC3 to TNFRSF1B/TNFR2.</text>
</comment>
<dbReference type="PROSITE" id="PS50089">
    <property type="entry name" value="ZF_RING_2"/>
    <property type="match status" value="1"/>
</dbReference>
<evidence type="ECO:0000256" key="3">
    <source>
        <dbReference type="ARBA" id="ARBA00022499"/>
    </source>
</evidence>
<evidence type="ECO:0000259" key="16">
    <source>
        <dbReference type="PROSITE" id="PS50144"/>
    </source>
</evidence>
<proteinExistence type="predicted"/>
<dbReference type="Gene3D" id="1.20.5.110">
    <property type="match status" value="1"/>
</dbReference>
<name>A0A7L1CIM0_9PASS</name>
<evidence type="ECO:0000256" key="11">
    <source>
        <dbReference type="ARBA" id="ARBA00023054"/>
    </source>
</evidence>
<gene>
    <name evidence="18" type="primary">Traf2</name>
    <name evidence="18" type="ORF">SERLUN_R12350</name>
</gene>
<evidence type="ECO:0000256" key="7">
    <source>
        <dbReference type="ARBA" id="ARBA00022737"/>
    </source>
</evidence>
<feature type="non-terminal residue" evidence="18">
    <location>
        <position position="466"/>
    </location>
</feature>
<dbReference type="PROSITE" id="PS50144">
    <property type="entry name" value="MATH"/>
    <property type="match status" value="1"/>
</dbReference>
<feature type="domain" description="RING-type" evidence="15">
    <location>
        <begin position="5"/>
        <end position="45"/>
    </location>
</feature>
<feature type="domain" description="MATH" evidence="16">
    <location>
        <begin position="319"/>
        <end position="465"/>
    </location>
</feature>
<dbReference type="CDD" id="cd23125">
    <property type="entry name" value="RING-HC_TRAF1-like"/>
    <property type="match status" value="1"/>
</dbReference>
<dbReference type="GO" id="GO:0008270">
    <property type="term" value="F:zinc ion binding"/>
    <property type="evidence" value="ECO:0007669"/>
    <property type="project" value="UniProtKB-KW"/>
</dbReference>
<dbReference type="GO" id="GO:0009898">
    <property type="term" value="C:cytoplasmic side of plasma membrane"/>
    <property type="evidence" value="ECO:0007669"/>
    <property type="project" value="TreeGrafter"/>
</dbReference>
<dbReference type="Pfam" id="PF00097">
    <property type="entry name" value="zf-C3HC4"/>
    <property type="match status" value="1"/>
</dbReference>
<keyword evidence="3" id="KW-1017">Isopeptide bond</keyword>
<dbReference type="Pfam" id="PF16673">
    <property type="entry name" value="TRAF_BIRC3_bd"/>
    <property type="match status" value="1"/>
</dbReference>
<evidence type="ECO:0000256" key="14">
    <source>
        <dbReference type="PROSITE-ProRule" id="PRU00207"/>
    </source>
</evidence>
<keyword evidence="10" id="KW-0832">Ubl conjugation</keyword>
<evidence type="ECO:0000256" key="9">
    <source>
        <dbReference type="ARBA" id="ARBA00022833"/>
    </source>
</evidence>
<keyword evidence="9 14" id="KW-0862">Zinc</keyword>
<dbReference type="SUPFAM" id="SSF57850">
    <property type="entry name" value="RING/U-box"/>
    <property type="match status" value="1"/>
</dbReference>
<evidence type="ECO:0000256" key="5">
    <source>
        <dbReference type="ARBA" id="ARBA00022703"/>
    </source>
</evidence>
<sequence length="466" mass="52639">QKYLCSNCNNILKKALQTLCGHRYCSACLTWIVRNNKNAICQKCREEDPNTLSEESLLAEERAFGDAAINKEISELKVHCVTLGCSWSGIMKDFEEHQILCEYALIPCHTGCGHVVMRKKLADHLENGCVNNVMVCQQCQRSLSSTEYQGNGRIPFSWYLIILSLFSFFSQNHSMPSANKDGCRFSEVGCSFRGSKEKLKEHEKAAVGAHMLLLLQHMRQLKGDLCSAAKAAQGFTPQSELNLENKLHVFENIVAVLNKEVESSNMEIMAFRRQSELDQNIIRGLELKIAELHRCLTQKDAGLSSLHKSLLFSEQASYDGIFLWKITDVGRKLQDSVTGRTVGLYSPAFYTAKYGYKVCLRVYLNGDGTGKGTHMSLFFVVMKGDYDALLPWPFRHKVTFMLLDQNNREHVIDAFRPDLTSASFQRPVSDMNVASGCPMFLPLAKLQSPKHAYVREDTLFLKCIIE</sequence>
<keyword evidence="7" id="KW-0677">Repeat</keyword>
<keyword evidence="19" id="KW-1185">Reference proteome</keyword>
<dbReference type="AlphaFoldDB" id="A0A7L1CIM0"/>
<dbReference type="PROSITE" id="PS50145">
    <property type="entry name" value="ZF_TRAF"/>
    <property type="match status" value="1"/>
</dbReference>
<keyword evidence="6 14" id="KW-0479">Metal-binding</keyword>
<evidence type="ECO:0000256" key="13">
    <source>
        <dbReference type="ARBA" id="ARBA00072835"/>
    </source>
</evidence>
<dbReference type="SMART" id="SM00061">
    <property type="entry name" value="MATH"/>
    <property type="match status" value="1"/>
</dbReference>
<dbReference type="InterPro" id="IPR032070">
    <property type="entry name" value="TRAF_BIRC3-bd"/>
</dbReference>
<evidence type="ECO:0000256" key="4">
    <source>
        <dbReference type="ARBA" id="ARBA00022553"/>
    </source>
</evidence>
<evidence type="ECO:0000259" key="17">
    <source>
        <dbReference type="PROSITE" id="PS50145"/>
    </source>
</evidence>
<dbReference type="PANTHER" id="PTHR10131:SF96">
    <property type="entry name" value="TNF RECEPTOR-ASSOCIATED FACTOR 1"/>
    <property type="match status" value="1"/>
</dbReference>
<dbReference type="GO" id="GO:0005164">
    <property type="term" value="F:tumor necrosis factor receptor binding"/>
    <property type="evidence" value="ECO:0007669"/>
    <property type="project" value="TreeGrafter"/>
</dbReference>
<dbReference type="SUPFAM" id="SSF49599">
    <property type="entry name" value="TRAF domain-like"/>
    <property type="match status" value="2"/>
</dbReference>
<reference evidence="18 19" key="1">
    <citation type="submission" date="2019-09" db="EMBL/GenBank/DDBJ databases">
        <title>Bird 10,000 Genomes (B10K) Project - Family phase.</title>
        <authorList>
            <person name="Zhang G."/>
        </authorList>
    </citation>
    <scope>NUCLEOTIDE SEQUENCE [LARGE SCALE GENOMIC DNA]</scope>
    <source>
        <strain evidence="18">B10K-DU-002-03</strain>
        <tissue evidence="18">Muscle</tissue>
    </source>
</reference>
<keyword evidence="4" id="KW-0597">Phosphoprotein</keyword>
<keyword evidence="11" id="KW-0175">Coiled coil</keyword>
<dbReference type="FunFam" id="1.20.5.110:FF:000053">
    <property type="entry name" value="TNF receptor-associated factor"/>
    <property type="match status" value="1"/>
</dbReference>
<dbReference type="EMBL" id="VXBA01000317">
    <property type="protein sequence ID" value="NXM65804.1"/>
    <property type="molecule type" value="Genomic_DNA"/>
</dbReference>
<dbReference type="Pfam" id="PF21355">
    <property type="entry name" value="TRAF-mep_MATH"/>
    <property type="match status" value="1"/>
</dbReference>
<dbReference type="GO" id="GO:0006915">
    <property type="term" value="P:apoptotic process"/>
    <property type="evidence" value="ECO:0007669"/>
    <property type="project" value="UniProtKB-KW"/>
</dbReference>
<keyword evidence="2" id="KW-0963">Cytoplasm</keyword>
<dbReference type="InterPro" id="IPR001293">
    <property type="entry name" value="Znf_TRAF"/>
</dbReference>
<dbReference type="GO" id="GO:0043122">
    <property type="term" value="P:regulation of canonical NF-kappaB signal transduction"/>
    <property type="evidence" value="ECO:0007669"/>
    <property type="project" value="TreeGrafter"/>
</dbReference>
<dbReference type="Proteomes" id="UP000553648">
    <property type="component" value="Unassembled WGS sequence"/>
</dbReference>
<dbReference type="InterPro" id="IPR001841">
    <property type="entry name" value="Znf_RING"/>
</dbReference>
<dbReference type="InterPro" id="IPR013083">
    <property type="entry name" value="Znf_RING/FYVE/PHD"/>
</dbReference>
<dbReference type="InterPro" id="IPR002083">
    <property type="entry name" value="MATH/TRAF_dom"/>
</dbReference>
<comment type="subcellular location">
    <subcellularLocation>
        <location evidence="1">Cytoplasm</location>
    </subcellularLocation>
</comment>
<dbReference type="InterPro" id="IPR017907">
    <property type="entry name" value="Znf_RING_CS"/>
</dbReference>
<dbReference type="Gene3D" id="2.60.210.10">
    <property type="entry name" value="Apoptosis, Tumor Necrosis Factor Receptor Associated Protein 2, Chain A"/>
    <property type="match status" value="1"/>
</dbReference>
<evidence type="ECO:0000256" key="12">
    <source>
        <dbReference type="ARBA" id="ARBA00055962"/>
    </source>
</evidence>
<dbReference type="Gene3D" id="3.30.40.10">
    <property type="entry name" value="Zinc/RING finger domain, C3HC4 (zinc finger)"/>
    <property type="match status" value="2"/>
</dbReference>
<dbReference type="PIRSF" id="PIRSF015614">
    <property type="entry name" value="TRAF"/>
    <property type="match status" value="1"/>
</dbReference>
<dbReference type="GO" id="GO:0005737">
    <property type="term" value="C:cytoplasm"/>
    <property type="evidence" value="ECO:0007669"/>
    <property type="project" value="UniProtKB-SubCell"/>
</dbReference>
<evidence type="ECO:0000256" key="10">
    <source>
        <dbReference type="ARBA" id="ARBA00022843"/>
    </source>
</evidence>
<keyword evidence="8 14" id="KW-0863">Zinc-finger</keyword>
<dbReference type="FunFam" id="2.60.210.10:FF:000001">
    <property type="entry name" value="TNF receptor-associated factor"/>
    <property type="match status" value="1"/>
</dbReference>
<evidence type="ECO:0000256" key="1">
    <source>
        <dbReference type="ARBA" id="ARBA00004496"/>
    </source>
</evidence>
<accession>A0A7L1CIM0</accession>
<feature type="zinc finger region" description="TRAF-type" evidence="14">
    <location>
        <begin position="97"/>
        <end position="149"/>
    </location>
</feature>
<evidence type="ECO:0000256" key="8">
    <source>
        <dbReference type="ARBA" id="ARBA00022771"/>
    </source>
</evidence>
<evidence type="ECO:0000256" key="2">
    <source>
        <dbReference type="ARBA" id="ARBA00022490"/>
    </source>
</evidence>
<evidence type="ECO:0000313" key="18">
    <source>
        <dbReference type="EMBL" id="NXM65804.1"/>
    </source>
</evidence>
<evidence type="ECO:0000313" key="19">
    <source>
        <dbReference type="Proteomes" id="UP000553648"/>
    </source>
</evidence>
<dbReference type="InterPro" id="IPR008974">
    <property type="entry name" value="TRAF-like"/>
</dbReference>
<organism evidence="18 19">
    <name type="scientific">Serilophus lunatus</name>
    <name type="common">silver-breasted broadbill</name>
    <dbReference type="NCBI Taxonomy" id="239386"/>
    <lineage>
        <taxon>Eukaryota</taxon>
        <taxon>Metazoa</taxon>
        <taxon>Chordata</taxon>
        <taxon>Craniata</taxon>
        <taxon>Vertebrata</taxon>
        <taxon>Euteleostomi</taxon>
        <taxon>Archelosauria</taxon>
        <taxon>Archosauria</taxon>
        <taxon>Dinosauria</taxon>
        <taxon>Saurischia</taxon>
        <taxon>Theropoda</taxon>
        <taxon>Coelurosauria</taxon>
        <taxon>Aves</taxon>
        <taxon>Neognathae</taxon>
        <taxon>Neoaves</taxon>
        <taxon>Telluraves</taxon>
        <taxon>Australaves</taxon>
        <taxon>Passeriformes</taxon>
        <taxon>Eurylaimidae</taxon>
        <taxon>Serilophus</taxon>
    </lineage>
</organism>
<keyword evidence="5" id="KW-0053">Apoptosis</keyword>
<comment type="caution">
    <text evidence="18">The sequence shown here is derived from an EMBL/GenBank/DDBJ whole genome shotgun (WGS) entry which is preliminary data.</text>
</comment>
<dbReference type="PANTHER" id="PTHR10131">
    <property type="entry name" value="TNF RECEPTOR ASSOCIATED FACTOR"/>
    <property type="match status" value="1"/>
</dbReference>
<feature type="domain" description="TRAF-type" evidence="17">
    <location>
        <begin position="97"/>
        <end position="149"/>
    </location>
</feature>
<dbReference type="InterPro" id="IPR018957">
    <property type="entry name" value="Znf_C3HC4_RING-type"/>
</dbReference>
<feature type="non-terminal residue" evidence="18">
    <location>
        <position position="1"/>
    </location>
</feature>
<evidence type="ECO:0000256" key="6">
    <source>
        <dbReference type="ARBA" id="ARBA00022723"/>
    </source>
</evidence>
<dbReference type="PROSITE" id="PS00518">
    <property type="entry name" value="ZF_RING_1"/>
    <property type="match status" value="1"/>
</dbReference>
<protein>
    <recommendedName>
        <fullName evidence="13">TNF receptor-associated factor 1</fullName>
    </recommendedName>
</protein>
<dbReference type="OrthoDB" id="6499288at2759"/>
<dbReference type="GO" id="GO:0007165">
    <property type="term" value="P:signal transduction"/>
    <property type="evidence" value="ECO:0007669"/>
    <property type="project" value="InterPro"/>
</dbReference>
<dbReference type="GO" id="GO:0042981">
    <property type="term" value="P:regulation of apoptotic process"/>
    <property type="evidence" value="ECO:0007669"/>
    <property type="project" value="InterPro"/>
</dbReference>
<dbReference type="InterPro" id="IPR012227">
    <property type="entry name" value="TNF_rcpt-assoc_TRAF_met"/>
</dbReference>